<evidence type="ECO:0000259" key="2">
    <source>
        <dbReference type="PROSITE" id="PS51465"/>
    </source>
</evidence>
<dbReference type="RefSeq" id="WP_212397674.1">
    <property type="nucleotide sequence ID" value="NZ_JAFCJH010000040.1"/>
</dbReference>
<evidence type="ECO:0000256" key="1">
    <source>
        <dbReference type="SAM" id="SignalP"/>
    </source>
</evidence>
<proteinExistence type="predicted"/>
<gene>
    <name evidence="3" type="ORF">JQ615_29590</name>
</gene>
<dbReference type="SUPFAM" id="SSF100895">
    <property type="entry name" value="Kazal-type serine protease inhibitors"/>
    <property type="match status" value="1"/>
</dbReference>
<accession>A0ABS5FRU5</accession>
<keyword evidence="4" id="KW-1185">Reference proteome</keyword>
<reference evidence="4" key="1">
    <citation type="journal article" date="2021" name="ISME J.">
        <title>Evolutionary origin and ecological implication of a unique nif island in free-living Bradyrhizobium lineages.</title>
        <authorList>
            <person name="Tao J."/>
        </authorList>
    </citation>
    <scope>NUCLEOTIDE SEQUENCE [LARGE SCALE GENOMIC DNA]</scope>
    <source>
        <strain evidence="4">SZCCT0434</strain>
    </source>
</reference>
<dbReference type="Gene3D" id="3.30.60.30">
    <property type="match status" value="1"/>
</dbReference>
<keyword evidence="1" id="KW-0732">Signal</keyword>
<dbReference type="PROSITE" id="PS51465">
    <property type="entry name" value="KAZAL_2"/>
    <property type="match status" value="1"/>
</dbReference>
<dbReference type="InterPro" id="IPR002350">
    <property type="entry name" value="Kazal_dom"/>
</dbReference>
<dbReference type="SMART" id="SM00280">
    <property type="entry name" value="KAZAL"/>
    <property type="match status" value="1"/>
</dbReference>
<feature type="chain" id="PRO_5046111019" description="Kazal-like domain-containing protein" evidence="1">
    <location>
        <begin position="24"/>
        <end position="104"/>
    </location>
</feature>
<name>A0ABS5FRU5_9BRAD</name>
<evidence type="ECO:0000313" key="3">
    <source>
        <dbReference type="EMBL" id="MBR0799532.1"/>
    </source>
</evidence>
<organism evidence="3 4">
    <name type="scientific">Bradyrhizobium jicamae</name>
    <dbReference type="NCBI Taxonomy" id="280332"/>
    <lineage>
        <taxon>Bacteria</taxon>
        <taxon>Pseudomonadati</taxon>
        <taxon>Pseudomonadota</taxon>
        <taxon>Alphaproteobacteria</taxon>
        <taxon>Hyphomicrobiales</taxon>
        <taxon>Nitrobacteraceae</taxon>
        <taxon>Bradyrhizobium</taxon>
    </lineage>
</organism>
<dbReference type="InterPro" id="IPR036058">
    <property type="entry name" value="Kazal_dom_sf"/>
</dbReference>
<dbReference type="Proteomes" id="UP001315278">
    <property type="component" value="Unassembled WGS sequence"/>
</dbReference>
<dbReference type="Pfam" id="PF00050">
    <property type="entry name" value="Kazal_1"/>
    <property type="match status" value="1"/>
</dbReference>
<feature type="signal peptide" evidence="1">
    <location>
        <begin position="1"/>
        <end position="23"/>
    </location>
</feature>
<dbReference type="CDD" id="cd00104">
    <property type="entry name" value="KAZAL_FS"/>
    <property type="match status" value="1"/>
</dbReference>
<evidence type="ECO:0000313" key="4">
    <source>
        <dbReference type="Proteomes" id="UP001315278"/>
    </source>
</evidence>
<sequence length="104" mass="10990">MKSGLFVSLALALLIAAPTGATAAGQRCGGFAGFACGPDEFCQFRPGTCGRFDQFGTCVRKPRFCPRIFRPVCGCDGKTFSNDCEREAAGVSKAHNGKCRPTAF</sequence>
<protein>
    <recommendedName>
        <fullName evidence="2">Kazal-like domain-containing protein</fullName>
    </recommendedName>
</protein>
<comment type="caution">
    <text evidence="3">The sequence shown here is derived from an EMBL/GenBank/DDBJ whole genome shotgun (WGS) entry which is preliminary data.</text>
</comment>
<dbReference type="EMBL" id="JAFCJH010000040">
    <property type="protein sequence ID" value="MBR0799532.1"/>
    <property type="molecule type" value="Genomic_DNA"/>
</dbReference>
<feature type="domain" description="Kazal-like" evidence="2">
    <location>
        <begin position="52"/>
        <end position="101"/>
    </location>
</feature>